<feature type="transmembrane region" description="Helical" evidence="10">
    <location>
        <begin position="155"/>
        <end position="174"/>
    </location>
</feature>
<dbReference type="GO" id="GO:0015421">
    <property type="term" value="F:ABC-type oligopeptide transporter activity"/>
    <property type="evidence" value="ECO:0007669"/>
    <property type="project" value="TreeGrafter"/>
</dbReference>
<dbReference type="PANTHER" id="PTHR43394:SF1">
    <property type="entry name" value="ATP-BINDING CASSETTE SUB-FAMILY B MEMBER 10, MITOCHONDRIAL"/>
    <property type="match status" value="1"/>
</dbReference>
<feature type="transmembrane region" description="Helical" evidence="10">
    <location>
        <begin position="264"/>
        <end position="286"/>
    </location>
</feature>
<keyword evidence="9 10" id="KW-0472">Membrane</keyword>
<feature type="domain" description="ABC transporter" evidence="11">
    <location>
        <begin position="362"/>
        <end position="596"/>
    </location>
</feature>
<dbReference type="Pfam" id="PF00005">
    <property type="entry name" value="ABC_tran"/>
    <property type="match status" value="1"/>
</dbReference>
<evidence type="ECO:0000256" key="4">
    <source>
        <dbReference type="ARBA" id="ARBA00022519"/>
    </source>
</evidence>
<dbReference type="InterPro" id="IPR039421">
    <property type="entry name" value="Type_1_exporter"/>
</dbReference>
<gene>
    <name evidence="13" type="ORF">CSW57_14425</name>
</gene>
<comment type="subcellular location">
    <subcellularLocation>
        <location evidence="1">Cell membrane</location>
        <topology evidence="1">Multi-pass membrane protein</topology>
    </subcellularLocation>
</comment>
<keyword evidence="7" id="KW-0067">ATP-binding</keyword>
<comment type="caution">
    <text evidence="13">The sequence shown here is derived from an EMBL/GenBank/DDBJ whole genome shotgun (WGS) entry which is preliminary data.</text>
</comment>
<organism evidence="13 14">
    <name type="scientific">Williamsia marianensis</name>
    <dbReference type="NCBI Taxonomy" id="85044"/>
    <lineage>
        <taxon>Bacteria</taxon>
        <taxon>Bacillati</taxon>
        <taxon>Actinomycetota</taxon>
        <taxon>Actinomycetes</taxon>
        <taxon>Mycobacteriales</taxon>
        <taxon>Nocardiaceae</taxon>
        <taxon>Williamsia</taxon>
    </lineage>
</organism>
<feature type="transmembrane region" description="Helical" evidence="10">
    <location>
        <begin position="77"/>
        <end position="99"/>
    </location>
</feature>
<dbReference type="AlphaFoldDB" id="A0A2G3PGV2"/>
<dbReference type="CDD" id="cd07346">
    <property type="entry name" value="ABC_6TM_exporters"/>
    <property type="match status" value="1"/>
</dbReference>
<dbReference type="Pfam" id="PF00664">
    <property type="entry name" value="ABC_membrane"/>
    <property type="match status" value="1"/>
</dbReference>
<dbReference type="InterPro" id="IPR003593">
    <property type="entry name" value="AAA+_ATPase"/>
</dbReference>
<dbReference type="InterPro" id="IPR003439">
    <property type="entry name" value="ABC_transporter-like_ATP-bd"/>
</dbReference>
<dbReference type="PROSITE" id="PS50929">
    <property type="entry name" value="ABC_TM1F"/>
    <property type="match status" value="1"/>
</dbReference>
<proteinExistence type="predicted"/>
<evidence type="ECO:0000256" key="5">
    <source>
        <dbReference type="ARBA" id="ARBA00022692"/>
    </source>
</evidence>
<dbReference type="PANTHER" id="PTHR43394">
    <property type="entry name" value="ATP-DEPENDENT PERMEASE MDL1, MITOCHONDRIAL"/>
    <property type="match status" value="1"/>
</dbReference>
<evidence type="ECO:0000256" key="2">
    <source>
        <dbReference type="ARBA" id="ARBA00022448"/>
    </source>
</evidence>
<keyword evidence="3" id="KW-1003">Cell membrane</keyword>
<evidence type="ECO:0000313" key="13">
    <source>
        <dbReference type="EMBL" id="PHV65047.1"/>
    </source>
</evidence>
<dbReference type="EMBL" id="PEBD01000010">
    <property type="protein sequence ID" value="PHV65047.1"/>
    <property type="molecule type" value="Genomic_DNA"/>
</dbReference>
<protein>
    <submittedName>
        <fullName evidence="13">ABC transporter</fullName>
    </submittedName>
</protein>
<evidence type="ECO:0000256" key="8">
    <source>
        <dbReference type="ARBA" id="ARBA00022989"/>
    </source>
</evidence>
<dbReference type="GO" id="GO:0005524">
    <property type="term" value="F:ATP binding"/>
    <property type="evidence" value="ECO:0007669"/>
    <property type="project" value="UniProtKB-KW"/>
</dbReference>
<feature type="domain" description="ABC transmembrane type-1" evidence="12">
    <location>
        <begin position="41"/>
        <end position="323"/>
    </location>
</feature>
<dbReference type="FunFam" id="3.40.50.300:FF:001001">
    <property type="entry name" value="Multidrug ABC transporter ATP-binding protein"/>
    <property type="match status" value="1"/>
</dbReference>
<evidence type="ECO:0000259" key="12">
    <source>
        <dbReference type="PROSITE" id="PS50929"/>
    </source>
</evidence>
<dbReference type="InterPro" id="IPR011527">
    <property type="entry name" value="ABC1_TM_dom"/>
</dbReference>
<dbReference type="InterPro" id="IPR027417">
    <property type="entry name" value="P-loop_NTPase"/>
</dbReference>
<keyword evidence="5 10" id="KW-0812">Transmembrane</keyword>
<keyword evidence="8 10" id="KW-1133">Transmembrane helix</keyword>
<dbReference type="GO" id="GO:0005886">
    <property type="term" value="C:plasma membrane"/>
    <property type="evidence" value="ECO:0007669"/>
    <property type="project" value="UniProtKB-SubCell"/>
</dbReference>
<feature type="transmembrane region" description="Helical" evidence="10">
    <location>
        <begin position="180"/>
        <end position="199"/>
    </location>
</feature>
<evidence type="ECO:0000256" key="7">
    <source>
        <dbReference type="ARBA" id="ARBA00022840"/>
    </source>
</evidence>
<feature type="transmembrane region" description="Helical" evidence="10">
    <location>
        <begin position="292"/>
        <end position="308"/>
    </location>
</feature>
<reference evidence="13 14" key="1">
    <citation type="submission" date="2017-10" db="EMBL/GenBank/DDBJ databases">
        <title>The draft genome sequence of Williamsia sp. BULT 1.1 isolated from the semi-arid grassland soils from South Africa.</title>
        <authorList>
            <person name="Kabwe M.H."/>
            <person name="Govender N."/>
            <person name="Mutseka Lunga P."/>
            <person name="Vikram S."/>
            <person name="Makhalanyane T.P."/>
        </authorList>
    </citation>
    <scope>NUCLEOTIDE SEQUENCE [LARGE SCALE GENOMIC DNA]</scope>
    <source>
        <strain evidence="13 14">BULT 1.1</strain>
    </source>
</reference>
<keyword evidence="4" id="KW-0997">Cell inner membrane</keyword>
<evidence type="ECO:0000256" key="6">
    <source>
        <dbReference type="ARBA" id="ARBA00022741"/>
    </source>
</evidence>
<dbReference type="SUPFAM" id="SSF90123">
    <property type="entry name" value="ABC transporter transmembrane region"/>
    <property type="match status" value="1"/>
</dbReference>
<dbReference type="RefSeq" id="WP_099383477.1">
    <property type="nucleotide sequence ID" value="NZ_PEBD01000010.1"/>
</dbReference>
<accession>A0A2G3PGV2</accession>
<evidence type="ECO:0000259" key="11">
    <source>
        <dbReference type="PROSITE" id="PS50893"/>
    </source>
</evidence>
<evidence type="ECO:0000256" key="3">
    <source>
        <dbReference type="ARBA" id="ARBA00022475"/>
    </source>
</evidence>
<dbReference type="GO" id="GO:0016887">
    <property type="term" value="F:ATP hydrolysis activity"/>
    <property type="evidence" value="ECO:0007669"/>
    <property type="project" value="InterPro"/>
</dbReference>
<dbReference type="Gene3D" id="1.20.1560.10">
    <property type="entry name" value="ABC transporter type 1, transmembrane domain"/>
    <property type="match status" value="1"/>
</dbReference>
<evidence type="ECO:0000256" key="9">
    <source>
        <dbReference type="ARBA" id="ARBA00023136"/>
    </source>
</evidence>
<evidence type="ECO:0000256" key="1">
    <source>
        <dbReference type="ARBA" id="ARBA00004651"/>
    </source>
</evidence>
<name>A0A2G3PGV2_WILMA</name>
<evidence type="ECO:0000313" key="14">
    <source>
        <dbReference type="Proteomes" id="UP000225108"/>
    </source>
</evidence>
<dbReference type="Gene3D" id="3.40.50.300">
    <property type="entry name" value="P-loop containing nucleotide triphosphate hydrolases"/>
    <property type="match status" value="1"/>
</dbReference>
<sequence>MSATTGGATPEVSTEKLAIANFRVTMGYLGVEVRKQIWPLVLLAGIMTAAAALGLVTPRALGEIVDIADEGGATGEIWRLAGIMTASAVGAAVLAGLGVRLSARIFETILAHLRETMLAASLRLPLARVEAAGSGDLVSRATDDVSTVSQAIGSVVPALLTATFTIVVTFVGLALLDWRFLLVLVVVMPVYVNGVRMFVKKAPAMFAAERAATAERAHHVLGSIRGLDTVHAFELSQSLNGRIERHSWSVVRWFMRAIVLQNRLGARINLGEFVGMTTILIIGFVLVGSDSLTVGAVTAAMLYFLLLFDPIGRVMLLVNDLQSGAAALGRIVGVIEEADRAATITTAVDTKPARPVLGAPLVEIRNVSYSYSPEHEVLHDISLSIAAGEHIAVVGASGAGKTTLATIVAGIHRPSQGRVLLGGRDITSIDRTELARSTALVTQEVHVFSGTLASDLRIAAPDADDDRLWAALDLVDAGPWVRALPDGIETVVGEQGHHLTPMQSQQLALARIVLLDPEMAILDEATADAGSAGAGVLEASAEAALRGRSALIVAHRLSQAARADRIVFMERGRIVEVGTHAELVSLGGRYGKLWRAWSRGRTQS</sequence>
<dbReference type="SUPFAM" id="SSF52540">
    <property type="entry name" value="P-loop containing nucleoside triphosphate hydrolases"/>
    <property type="match status" value="1"/>
</dbReference>
<feature type="transmembrane region" description="Helical" evidence="10">
    <location>
        <begin position="37"/>
        <end position="57"/>
    </location>
</feature>
<dbReference type="Proteomes" id="UP000225108">
    <property type="component" value="Unassembled WGS sequence"/>
</dbReference>
<dbReference type="InterPro" id="IPR036640">
    <property type="entry name" value="ABC1_TM_sf"/>
</dbReference>
<dbReference type="PROSITE" id="PS50893">
    <property type="entry name" value="ABC_TRANSPORTER_2"/>
    <property type="match status" value="1"/>
</dbReference>
<dbReference type="SMART" id="SM00382">
    <property type="entry name" value="AAA"/>
    <property type="match status" value="1"/>
</dbReference>
<evidence type="ECO:0000256" key="10">
    <source>
        <dbReference type="SAM" id="Phobius"/>
    </source>
</evidence>
<keyword evidence="6" id="KW-0547">Nucleotide-binding</keyword>
<keyword evidence="2" id="KW-0813">Transport</keyword>